<evidence type="ECO:0000313" key="10">
    <source>
        <dbReference type="Proteomes" id="UP000036681"/>
    </source>
</evidence>
<evidence type="ECO:0000259" key="9">
    <source>
        <dbReference type="Pfam" id="PF03941"/>
    </source>
</evidence>
<feature type="region of interest" description="Disordered" evidence="8">
    <location>
        <begin position="445"/>
        <end position="504"/>
    </location>
</feature>
<evidence type="ECO:0000256" key="5">
    <source>
        <dbReference type="ARBA" id="ARBA00022829"/>
    </source>
</evidence>
<dbReference type="GO" id="GO:0000776">
    <property type="term" value="C:kinetochore"/>
    <property type="evidence" value="ECO:0007669"/>
    <property type="project" value="TreeGrafter"/>
</dbReference>
<evidence type="ECO:0000256" key="7">
    <source>
        <dbReference type="ARBA" id="ARBA00023242"/>
    </source>
</evidence>
<evidence type="ECO:0000256" key="3">
    <source>
        <dbReference type="ARBA" id="ARBA00010042"/>
    </source>
</evidence>
<comment type="similarity">
    <text evidence="3">Belongs to the INCENP family.</text>
</comment>
<feature type="compositionally biased region" description="Low complexity" evidence="8">
    <location>
        <begin position="465"/>
        <end position="487"/>
    </location>
</feature>
<dbReference type="PANTHER" id="PTHR13142:SF1">
    <property type="entry name" value="INNER CENTROMERE PROTEIN"/>
    <property type="match status" value="1"/>
</dbReference>
<comment type="subcellular location">
    <subcellularLocation>
        <location evidence="2">Cytoplasm</location>
        <location evidence="2">Cytoskeleton</location>
        <location evidence="2">Spindle</location>
    </subcellularLocation>
    <subcellularLocation>
        <location evidence="1">Nucleus</location>
    </subcellularLocation>
</comment>
<name>A0A0M3ILY8_ASCLU</name>
<dbReference type="Pfam" id="PF03941">
    <property type="entry name" value="INCENP_ARK-bind"/>
    <property type="match status" value="1"/>
</dbReference>
<dbReference type="PANTHER" id="PTHR13142">
    <property type="entry name" value="INNER CENTROMERE PROTEIN"/>
    <property type="match status" value="1"/>
</dbReference>
<evidence type="ECO:0000256" key="4">
    <source>
        <dbReference type="ARBA" id="ARBA00022490"/>
    </source>
</evidence>
<keyword evidence="5" id="KW-0159">Chromosome partition</keyword>
<evidence type="ECO:0000256" key="8">
    <source>
        <dbReference type="SAM" id="MobiDB-lite"/>
    </source>
</evidence>
<evidence type="ECO:0000256" key="6">
    <source>
        <dbReference type="ARBA" id="ARBA00023212"/>
    </source>
</evidence>
<feature type="compositionally biased region" description="Basic and acidic residues" evidence="8">
    <location>
        <begin position="447"/>
        <end position="458"/>
    </location>
</feature>
<evidence type="ECO:0000256" key="1">
    <source>
        <dbReference type="ARBA" id="ARBA00004123"/>
    </source>
</evidence>
<dbReference type="GO" id="GO:0005634">
    <property type="term" value="C:nucleus"/>
    <property type="evidence" value="ECO:0007669"/>
    <property type="project" value="UniProtKB-SubCell"/>
</dbReference>
<dbReference type="WBParaSite" id="ALUE_0001976601-mRNA-1">
    <property type="protein sequence ID" value="ALUE_0001976601-mRNA-1"/>
    <property type="gene ID" value="ALUE_0001976601"/>
</dbReference>
<sequence length="593" mass="68313">MYRCQLRRCPHLAGRTREDEAWGLRTNEVPNKEDIGTMLAHLRLEHVFDRILDDPFCSEIYTNCEQSYGWLRTMTNDCIEIMHECGRDVRKDILQDWVKGSFEGFTKFFTKKDNETNKRLASSSSTITLSIYRLQFTGVTPTNSKTRKVYRKTPWRGIPMEHDQIEANRGDSAKKINEASGRRERLLEEKVERVRRDREDRAQRVAYNRKKQNERKQRLHEKCTMKFISNDVIVVESTPVPDVVNSMKQKDRKLDDDERQVVSDSLEGSATLFANEKGEIDGENSHILQQFTPIETQNNREIRMNDYEIRDYSDDTIEIFTPKSNIAKMKLVASYLSSSSSERYRTCASEELPTALRNDSKNENTAIPRDNCQQKSDDIVHCFNENNNTDEIEYLDGANELGEAPMEIDISEGDSHRGNTDDCINDETPLTVNLTAMRFNEMNISESKVDSSKDEQTKQSDATCSSSNEESSYTSSTFNNYGITDLSSSDETDPEESPKKRVPSWAQGIRLRRAVRQQRLHPPIDIDEFFGRVEVPRLGELFMRRQSYISVRSASGLWESPISNPRIGKSAIEAAAQGMHDFNHTIHLQPYQN</sequence>
<dbReference type="InterPro" id="IPR005635">
    <property type="entry name" value="Inner_centromere_prot_ARK-bd"/>
</dbReference>
<keyword evidence="10" id="KW-1185">Reference proteome</keyword>
<keyword evidence="7" id="KW-0539">Nucleus</keyword>
<reference evidence="11" key="1">
    <citation type="submission" date="2017-02" db="UniProtKB">
        <authorList>
            <consortium name="WormBaseParasite"/>
        </authorList>
    </citation>
    <scope>IDENTIFICATION</scope>
</reference>
<protein>
    <submittedName>
        <fullName evidence="11">INCENP_ARK-bind domain-containing protein</fullName>
    </submittedName>
</protein>
<evidence type="ECO:0000256" key="2">
    <source>
        <dbReference type="ARBA" id="ARBA00004186"/>
    </source>
</evidence>
<dbReference type="Gene3D" id="6.10.250.2990">
    <property type="match status" value="1"/>
</dbReference>
<proteinExistence type="inferred from homology"/>
<organism evidence="10 11">
    <name type="scientific">Ascaris lumbricoides</name>
    <name type="common">Giant roundworm</name>
    <dbReference type="NCBI Taxonomy" id="6252"/>
    <lineage>
        <taxon>Eukaryota</taxon>
        <taxon>Metazoa</taxon>
        <taxon>Ecdysozoa</taxon>
        <taxon>Nematoda</taxon>
        <taxon>Chromadorea</taxon>
        <taxon>Rhabditida</taxon>
        <taxon>Spirurina</taxon>
        <taxon>Ascaridomorpha</taxon>
        <taxon>Ascaridoidea</taxon>
        <taxon>Ascarididae</taxon>
        <taxon>Ascaris</taxon>
    </lineage>
</organism>
<dbReference type="GO" id="GO:0000281">
    <property type="term" value="P:mitotic cytokinesis"/>
    <property type="evidence" value="ECO:0007669"/>
    <property type="project" value="TreeGrafter"/>
</dbReference>
<dbReference type="GO" id="GO:0051257">
    <property type="term" value="P:meiotic spindle midzone assembly"/>
    <property type="evidence" value="ECO:0007669"/>
    <property type="project" value="TreeGrafter"/>
</dbReference>
<dbReference type="Proteomes" id="UP000036681">
    <property type="component" value="Unplaced"/>
</dbReference>
<keyword evidence="4" id="KW-0963">Cytoplasm</keyword>
<dbReference type="GO" id="GO:0051310">
    <property type="term" value="P:metaphase chromosome alignment"/>
    <property type="evidence" value="ECO:0007669"/>
    <property type="project" value="TreeGrafter"/>
</dbReference>
<dbReference type="AlphaFoldDB" id="A0A0M3ILY8"/>
<accession>A0A0M3ILY8</accession>
<dbReference type="GO" id="GO:0030496">
    <property type="term" value="C:midbody"/>
    <property type="evidence" value="ECO:0007669"/>
    <property type="project" value="TreeGrafter"/>
</dbReference>
<keyword evidence="6" id="KW-0206">Cytoskeleton</keyword>
<dbReference type="GO" id="GO:0032133">
    <property type="term" value="C:chromosome passenger complex"/>
    <property type="evidence" value="ECO:0007669"/>
    <property type="project" value="TreeGrafter"/>
</dbReference>
<dbReference type="GO" id="GO:1990385">
    <property type="term" value="C:meiotic spindle midzone"/>
    <property type="evidence" value="ECO:0007669"/>
    <property type="project" value="TreeGrafter"/>
</dbReference>
<feature type="domain" description="Inner centromere protein ARK-binding" evidence="9">
    <location>
        <begin position="485"/>
        <end position="542"/>
    </location>
</feature>
<evidence type="ECO:0000313" key="11">
    <source>
        <dbReference type="WBParaSite" id="ALUE_0001976601-mRNA-1"/>
    </source>
</evidence>